<gene>
    <name evidence="1" type="ORF">RSA13_05110</name>
</gene>
<proteinExistence type="predicted"/>
<dbReference type="EMBL" id="LDSI01000006">
    <property type="protein sequence ID" value="KTS99504.1"/>
    <property type="molecule type" value="Genomic_DNA"/>
</dbReference>
<sequence length="89" mass="10083">MPETILTLAAVLKHPNFMSSIYWLKDGIKVADTRNEAVTRLLNKQLNIVMTGQRMDHYPRSGCSLVSNLEERILQMLAKLIATQKADIN</sequence>
<dbReference type="AlphaFoldDB" id="A0AB34VK71"/>
<comment type="caution">
    <text evidence="1">The sequence shown here is derived from an EMBL/GenBank/DDBJ whole genome shotgun (WGS) entry which is preliminary data.</text>
</comment>
<evidence type="ECO:0000313" key="2">
    <source>
        <dbReference type="Proteomes" id="UP000072520"/>
    </source>
</evidence>
<name>A0AB34VK71_9GAMM</name>
<accession>A0AB34VK71</accession>
<evidence type="ECO:0008006" key="3">
    <source>
        <dbReference type="Google" id="ProtNLM"/>
    </source>
</evidence>
<protein>
    <recommendedName>
        <fullName evidence="3">Transcriptional regulator</fullName>
    </recommendedName>
</protein>
<evidence type="ECO:0000313" key="1">
    <source>
        <dbReference type="EMBL" id="KTS99504.1"/>
    </source>
</evidence>
<dbReference type="Proteomes" id="UP000072520">
    <property type="component" value="Unassembled WGS sequence"/>
</dbReference>
<organism evidence="1 2">
    <name type="scientific">Pantoea stewartii</name>
    <dbReference type="NCBI Taxonomy" id="66269"/>
    <lineage>
        <taxon>Bacteria</taxon>
        <taxon>Pseudomonadati</taxon>
        <taxon>Pseudomonadota</taxon>
        <taxon>Gammaproteobacteria</taxon>
        <taxon>Enterobacterales</taxon>
        <taxon>Erwiniaceae</taxon>
        <taxon>Pantoea</taxon>
    </lineage>
</organism>
<reference evidence="1 2" key="1">
    <citation type="journal article" date="2016" name="Front. Microbiol.">
        <title>Genomic Resource of Rice Seed Associated Bacteria.</title>
        <authorList>
            <person name="Midha S."/>
            <person name="Bansal K."/>
            <person name="Sharma S."/>
            <person name="Kumar N."/>
            <person name="Patil P.P."/>
            <person name="Chaudhry V."/>
            <person name="Patil P.B."/>
        </authorList>
    </citation>
    <scope>NUCLEOTIDE SEQUENCE [LARGE SCALE GENOMIC DNA]</scope>
    <source>
        <strain evidence="1 2">RSA13</strain>
    </source>
</reference>